<keyword evidence="3" id="KW-1185">Reference proteome</keyword>
<reference evidence="2" key="2">
    <citation type="submission" date="2021-09" db="EMBL/GenBank/DDBJ databases">
        <authorList>
            <person name="Jia N."/>
            <person name="Wang J."/>
            <person name="Shi W."/>
            <person name="Du L."/>
            <person name="Sun Y."/>
            <person name="Zhan W."/>
            <person name="Jiang J."/>
            <person name="Wang Q."/>
            <person name="Zhang B."/>
            <person name="Ji P."/>
            <person name="Sakyi L.B."/>
            <person name="Cui X."/>
            <person name="Yuan T."/>
            <person name="Jiang B."/>
            <person name="Yang W."/>
            <person name="Lam T.T.-Y."/>
            <person name="Chang Q."/>
            <person name="Ding S."/>
            <person name="Wang X."/>
            <person name="Zhu J."/>
            <person name="Ruan X."/>
            <person name="Zhao L."/>
            <person name="Wei J."/>
            <person name="Que T."/>
            <person name="Du C."/>
            <person name="Cheng J."/>
            <person name="Dai P."/>
            <person name="Han X."/>
            <person name="Huang E."/>
            <person name="Gao Y."/>
            <person name="Liu J."/>
            <person name="Shao H."/>
            <person name="Ye R."/>
            <person name="Li L."/>
            <person name="Wei W."/>
            <person name="Wang X."/>
            <person name="Wang C."/>
            <person name="Huo Q."/>
            <person name="Li W."/>
            <person name="Guo W."/>
            <person name="Chen H."/>
            <person name="Chen S."/>
            <person name="Zhou L."/>
            <person name="Zhou L."/>
            <person name="Ni X."/>
            <person name="Tian J."/>
            <person name="Zhou Y."/>
            <person name="Sheng Y."/>
            <person name="Liu T."/>
            <person name="Pan Y."/>
            <person name="Xia L."/>
            <person name="Li J."/>
            <person name="Zhao F."/>
            <person name="Cao W."/>
        </authorList>
    </citation>
    <scope>NUCLEOTIDE SEQUENCE</scope>
    <source>
        <strain evidence="2">Rmic-2018</strain>
        <tissue evidence="2">Larvae</tissue>
    </source>
</reference>
<reference evidence="2" key="1">
    <citation type="journal article" date="2020" name="Cell">
        <title>Large-Scale Comparative Analyses of Tick Genomes Elucidate Their Genetic Diversity and Vector Capacities.</title>
        <authorList>
            <consortium name="Tick Genome and Microbiome Consortium (TIGMIC)"/>
            <person name="Jia N."/>
            <person name="Wang J."/>
            <person name="Shi W."/>
            <person name="Du L."/>
            <person name="Sun Y."/>
            <person name="Zhan W."/>
            <person name="Jiang J.F."/>
            <person name="Wang Q."/>
            <person name="Zhang B."/>
            <person name="Ji P."/>
            <person name="Bell-Sakyi L."/>
            <person name="Cui X.M."/>
            <person name="Yuan T.T."/>
            <person name="Jiang B.G."/>
            <person name="Yang W.F."/>
            <person name="Lam T.T."/>
            <person name="Chang Q.C."/>
            <person name="Ding S.J."/>
            <person name="Wang X.J."/>
            <person name="Zhu J.G."/>
            <person name="Ruan X.D."/>
            <person name="Zhao L."/>
            <person name="Wei J.T."/>
            <person name="Ye R.Z."/>
            <person name="Que T.C."/>
            <person name="Du C.H."/>
            <person name="Zhou Y.H."/>
            <person name="Cheng J.X."/>
            <person name="Dai P.F."/>
            <person name="Guo W.B."/>
            <person name="Han X.H."/>
            <person name="Huang E.J."/>
            <person name="Li L.F."/>
            <person name="Wei W."/>
            <person name="Gao Y.C."/>
            <person name="Liu J.Z."/>
            <person name="Shao H.Z."/>
            <person name="Wang X."/>
            <person name="Wang C.C."/>
            <person name="Yang T.C."/>
            <person name="Huo Q.B."/>
            <person name="Li W."/>
            <person name="Chen H.Y."/>
            <person name="Chen S.E."/>
            <person name="Zhou L.G."/>
            <person name="Ni X.B."/>
            <person name="Tian J.H."/>
            <person name="Sheng Y."/>
            <person name="Liu T."/>
            <person name="Pan Y.S."/>
            <person name="Xia L.Y."/>
            <person name="Li J."/>
            <person name="Zhao F."/>
            <person name="Cao W.C."/>
        </authorList>
    </citation>
    <scope>NUCLEOTIDE SEQUENCE</scope>
    <source>
        <strain evidence="2">Rmic-2018</strain>
    </source>
</reference>
<gene>
    <name evidence="2" type="ORF">HPB51_019446</name>
</gene>
<accession>A0A9J6DPS9</accession>
<name>A0A9J6DPS9_RHIMP</name>
<dbReference type="AlphaFoldDB" id="A0A9J6DPS9"/>
<sequence>MHQRHYYGRCSVRWTEVAKLCHVRRQHASLLALQTPDGHLLRLREAESPRRRVPGPEGPYLKGMRPRDSRRRPRVLSQVCLLRRASSYCGQRLQARLPNALCRPPQKEAGETRYQNTYDAGDPEMQETGSARVEGVLEGALRHTSLRLE</sequence>
<proteinExistence type="predicted"/>
<feature type="region of interest" description="Disordered" evidence="1">
    <location>
        <begin position="104"/>
        <end position="126"/>
    </location>
</feature>
<dbReference type="Proteomes" id="UP000821866">
    <property type="component" value="Chromosome 6"/>
</dbReference>
<comment type="caution">
    <text evidence="2">The sequence shown here is derived from an EMBL/GenBank/DDBJ whole genome shotgun (WGS) entry which is preliminary data.</text>
</comment>
<protein>
    <submittedName>
        <fullName evidence="2">Uncharacterized protein</fullName>
    </submittedName>
</protein>
<organism evidence="2 3">
    <name type="scientific">Rhipicephalus microplus</name>
    <name type="common">Cattle tick</name>
    <name type="synonym">Boophilus microplus</name>
    <dbReference type="NCBI Taxonomy" id="6941"/>
    <lineage>
        <taxon>Eukaryota</taxon>
        <taxon>Metazoa</taxon>
        <taxon>Ecdysozoa</taxon>
        <taxon>Arthropoda</taxon>
        <taxon>Chelicerata</taxon>
        <taxon>Arachnida</taxon>
        <taxon>Acari</taxon>
        <taxon>Parasitiformes</taxon>
        <taxon>Ixodida</taxon>
        <taxon>Ixodoidea</taxon>
        <taxon>Ixodidae</taxon>
        <taxon>Rhipicephalinae</taxon>
        <taxon>Rhipicephalus</taxon>
        <taxon>Boophilus</taxon>
    </lineage>
</organism>
<dbReference type="EMBL" id="JABSTU010000008">
    <property type="protein sequence ID" value="KAH8023929.1"/>
    <property type="molecule type" value="Genomic_DNA"/>
</dbReference>
<evidence type="ECO:0000256" key="1">
    <source>
        <dbReference type="SAM" id="MobiDB-lite"/>
    </source>
</evidence>
<evidence type="ECO:0000313" key="3">
    <source>
        <dbReference type="Proteomes" id="UP000821866"/>
    </source>
</evidence>
<evidence type="ECO:0000313" key="2">
    <source>
        <dbReference type="EMBL" id="KAH8023929.1"/>
    </source>
</evidence>
<feature type="region of interest" description="Disordered" evidence="1">
    <location>
        <begin position="47"/>
        <end position="71"/>
    </location>
</feature>